<reference evidence="12" key="1">
    <citation type="submission" date="2023-01" db="EMBL/GenBank/DDBJ databases">
        <title>Comparative Genomic Analysis of the Clinically-Derived Winkia Strain NY0527 Provides Evidence into the Taxonomic Reassignment of Winkia neuii and Characterizes Their Virulence Traits.</title>
        <authorList>
            <person name="Cai X."/>
            <person name="Peng Y."/>
            <person name="Li M."/>
            <person name="Qiu Y."/>
            <person name="Wang Y."/>
            <person name="Xu L."/>
            <person name="Hou Q."/>
        </authorList>
    </citation>
    <scope>NUCLEOTIDE SEQUENCE</scope>
    <source>
        <strain evidence="12">NY0527</strain>
    </source>
</reference>
<dbReference type="RefSeq" id="WP_048707000.1">
    <property type="nucleotide sequence ID" value="NZ_CP116394.1"/>
</dbReference>
<keyword evidence="5 10" id="KW-1133">Transmembrane helix</keyword>
<keyword evidence="3 10" id="KW-0812">Transmembrane</keyword>
<dbReference type="InterPro" id="IPR012932">
    <property type="entry name" value="VKOR"/>
</dbReference>
<dbReference type="Pfam" id="PF07884">
    <property type="entry name" value="VKOR"/>
    <property type="match status" value="1"/>
</dbReference>
<accession>A0AB38XRF2</accession>
<evidence type="ECO:0000256" key="1">
    <source>
        <dbReference type="ARBA" id="ARBA00004141"/>
    </source>
</evidence>
<dbReference type="InterPro" id="IPR038354">
    <property type="entry name" value="VKOR_sf"/>
</dbReference>
<dbReference type="GO" id="GO:0016491">
    <property type="term" value="F:oxidoreductase activity"/>
    <property type="evidence" value="ECO:0007669"/>
    <property type="project" value="UniProtKB-KW"/>
</dbReference>
<feature type="transmembrane region" description="Helical" evidence="10">
    <location>
        <begin position="171"/>
        <end position="192"/>
    </location>
</feature>
<feature type="domain" description="Vitamin K epoxide reductase" evidence="11">
    <location>
        <begin position="13"/>
        <end position="154"/>
    </location>
</feature>
<evidence type="ECO:0000256" key="3">
    <source>
        <dbReference type="ARBA" id="ARBA00022692"/>
    </source>
</evidence>
<evidence type="ECO:0000259" key="11">
    <source>
        <dbReference type="SMART" id="SM00756"/>
    </source>
</evidence>
<keyword evidence="6" id="KW-0560">Oxidoreductase</keyword>
<feature type="transmembrane region" description="Helical" evidence="10">
    <location>
        <begin position="70"/>
        <end position="95"/>
    </location>
</feature>
<evidence type="ECO:0000256" key="2">
    <source>
        <dbReference type="ARBA" id="ARBA00006214"/>
    </source>
</evidence>
<evidence type="ECO:0000256" key="8">
    <source>
        <dbReference type="ARBA" id="ARBA00023157"/>
    </source>
</evidence>
<dbReference type="Gene3D" id="1.20.1440.130">
    <property type="entry name" value="VKOR domain"/>
    <property type="match status" value="1"/>
</dbReference>
<evidence type="ECO:0000256" key="9">
    <source>
        <dbReference type="ARBA" id="ARBA00023284"/>
    </source>
</evidence>
<evidence type="ECO:0000313" key="12">
    <source>
        <dbReference type="EMBL" id="WCE46882.1"/>
    </source>
</evidence>
<organism evidence="12 13">
    <name type="scientific">Winkia neuii subsp. anitrata</name>
    <dbReference type="NCBI Taxonomy" id="29318"/>
    <lineage>
        <taxon>Bacteria</taxon>
        <taxon>Bacillati</taxon>
        <taxon>Actinomycetota</taxon>
        <taxon>Actinomycetes</taxon>
        <taxon>Actinomycetales</taxon>
        <taxon>Actinomycetaceae</taxon>
        <taxon>Winkia</taxon>
    </lineage>
</organism>
<protein>
    <submittedName>
        <fullName evidence="12">Vitamin K epoxide reductase family protein</fullName>
    </submittedName>
</protein>
<name>A0AB38XRF2_9ACTO</name>
<keyword evidence="4" id="KW-0874">Quinone</keyword>
<evidence type="ECO:0000313" key="13">
    <source>
        <dbReference type="Proteomes" id="UP001211044"/>
    </source>
</evidence>
<feature type="transmembrane region" description="Helical" evidence="10">
    <location>
        <begin position="129"/>
        <end position="151"/>
    </location>
</feature>
<dbReference type="SMART" id="SM00756">
    <property type="entry name" value="VKc"/>
    <property type="match status" value="1"/>
</dbReference>
<evidence type="ECO:0000256" key="7">
    <source>
        <dbReference type="ARBA" id="ARBA00023136"/>
    </source>
</evidence>
<dbReference type="GO" id="GO:0016020">
    <property type="term" value="C:membrane"/>
    <property type="evidence" value="ECO:0007669"/>
    <property type="project" value="UniProtKB-SubCell"/>
</dbReference>
<dbReference type="Proteomes" id="UP001211044">
    <property type="component" value="Chromosome"/>
</dbReference>
<sequence length="199" mass="20485">MFGEILNEHSGVGRTWAECFLLLSVVGMAASIALVKAELSHLKNPDAALACDINPLVGCGKSLMSPAAHLLGVPNALVGTAIFAFAVAVALLLAMDVALPKVAWFLGAAGGIVGLGAVAFFLYQSIVVFGALCPYCLVVWVVAIAMAWMLIGKAARLCNPDGAVGSFLSAYPWAPTVLTYLVGAVVVVLAMADQIALVL</sequence>
<gene>
    <name evidence="12" type="ORF">PIG85_04330</name>
</gene>
<dbReference type="AlphaFoldDB" id="A0AB38XRF2"/>
<feature type="transmembrane region" description="Helical" evidence="10">
    <location>
        <begin position="101"/>
        <end position="122"/>
    </location>
</feature>
<proteinExistence type="inferred from homology"/>
<evidence type="ECO:0000256" key="6">
    <source>
        <dbReference type="ARBA" id="ARBA00023002"/>
    </source>
</evidence>
<keyword evidence="9" id="KW-0676">Redox-active center</keyword>
<comment type="subcellular location">
    <subcellularLocation>
        <location evidence="1">Membrane</location>
        <topology evidence="1">Multi-pass membrane protein</topology>
    </subcellularLocation>
</comment>
<evidence type="ECO:0000256" key="5">
    <source>
        <dbReference type="ARBA" id="ARBA00022989"/>
    </source>
</evidence>
<evidence type="ECO:0000256" key="10">
    <source>
        <dbReference type="SAM" id="Phobius"/>
    </source>
</evidence>
<keyword evidence="8" id="KW-1015">Disulfide bond</keyword>
<comment type="similarity">
    <text evidence="2">Belongs to the VKOR family.</text>
</comment>
<dbReference type="EMBL" id="CP116394">
    <property type="protein sequence ID" value="WCE46882.1"/>
    <property type="molecule type" value="Genomic_DNA"/>
</dbReference>
<feature type="transmembrane region" description="Helical" evidence="10">
    <location>
        <begin position="15"/>
        <end position="35"/>
    </location>
</feature>
<keyword evidence="7 10" id="KW-0472">Membrane</keyword>
<dbReference type="GO" id="GO:0048038">
    <property type="term" value="F:quinone binding"/>
    <property type="evidence" value="ECO:0007669"/>
    <property type="project" value="UniProtKB-KW"/>
</dbReference>
<evidence type="ECO:0000256" key="4">
    <source>
        <dbReference type="ARBA" id="ARBA00022719"/>
    </source>
</evidence>
<dbReference type="KEGG" id="wne:PIG85_04330"/>